<keyword evidence="5" id="KW-1185">Reference proteome</keyword>
<evidence type="ECO:0000259" key="3">
    <source>
        <dbReference type="Pfam" id="PF01370"/>
    </source>
</evidence>
<feature type="domain" description="NAD-dependent epimerase/dehydratase" evidence="3">
    <location>
        <begin position="6"/>
        <end position="252"/>
    </location>
</feature>
<evidence type="ECO:0000256" key="2">
    <source>
        <dbReference type="ARBA" id="ARBA00023445"/>
    </source>
</evidence>
<name>A0A194XCA5_MOLSC</name>
<gene>
    <name evidence="4" type="ORF">LY89DRAFT_781921</name>
</gene>
<proteinExistence type="inferred from homology"/>
<dbReference type="SUPFAM" id="SSF51735">
    <property type="entry name" value="NAD(P)-binding Rossmann-fold domains"/>
    <property type="match status" value="1"/>
</dbReference>
<comment type="similarity">
    <text evidence="2">Belongs to the NAD(P)-dependent epimerase/dehydratase family. Dihydroflavonol-4-reductase subfamily.</text>
</comment>
<dbReference type="InParanoid" id="A0A194XCA5"/>
<dbReference type="STRING" id="149040.A0A194XCA5"/>
<evidence type="ECO:0000313" key="5">
    <source>
        <dbReference type="Proteomes" id="UP000070700"/>
    </source>
</evidence>
<reference evidence="4 5" key="1">
    <citation type="submission" date="2015-10" db="EMBL/GenBank/DDBJ databases">
        <title>Full genome of DAOMC 229536 Phialocephala scopiformis, a fungal endophyte of spruce producing the potent anti-insectan compound rugulosin.</title>
        <authorList>
            <consortium name="DOE Joint Genome Institute"/>
            <person name="Walker A.K."/>
            <person name="Frasz S.L."/>
            <person name="Seifert K.A."/>
            <person name="Miller J.D."/>
            <person name="Mondo S.J."/>
            <person name="Labutti K."/>
            <person name="Lipzen A."/>
            <person name="Dockter R."/>
            <person name="Kennedy M."/>
            <person name="Grigoriev I.V."/>
            <person name="Spatafora J.W."/>
        </authorList>
    </citation>
    <scope>NUCLEOTIDE SEQUENCE [LARGE SCALE GENOMIC DNA]</scope>
    <source>
        <strain evidence="4 5">CBS 120377</strain>
    </source>
</reference>
<evidence type="ECO:0000313" key="4">
    <source>
        <dbReference type="EMBL" id="KUJ17794.1"/>
    </source>
</evidence>
<dbReference type="Gene3D" id="3.40.50.720">
    <property type="entry name" value="NAD(P)-binding Rossmann-like Domain"/>
    <property type="match status" value="1"/>
</dbReference>
<dbReference type="GO" id="GO:0016616">
    <property type="term" value="F:oxidoreductase activity, acting on the CH-OH group of donors, NAD or NADP as acceptor"/>
    <property type="evidence" value="ECO:0007669"/>
    <property type="project" value="TreeGrafter"/>
</dbReference>
<dbReference type="Proteomes" id="UP000070700">
    <property type="component" value="Unassembled WGS sequence"/>
</dbReference>
<dbReference type="RefSeq" id="XP_018072149.1">
    <property type="nucleotide sequence ID" value="XM_018222529.1"/>
</dbReference>
<dbReference type="PANTHER" id="PTHR10366">
    <property type="entry name" value="NAD DEPENDENT EPIMERASE/DEHYDRATASE"/>
    <property type="match status" value="1"/>
</dbReference>
<dbReference type="InterPro" id="IPR001509">
    <property type="entry name" value="Epimerase_deHydtase"/>
</dbReference>
<sequence>MSKGLILITGASGFIGSHVLDRVLKAGYNVRLTIRKEAQIHELKQLFPAHTQQMDFAVVPDITALDAFGKAMDGVDYIFHLASPMPMKGEDLQRDYVDPAVKGTDAILKAALETPSVKRVTIMASILSIMPMGGMAMQDLVIKENSNEPNPVDLNMEFPSGLDGHGLKYQASKILAHQATLQFIQQQKPHFTLTTLHPTFVLGPSLVQKSAEELSGVNMMFMRSLMFKKPLFPVAIVDVRDVADVMFATIDAKLERNGEECIISGKETSWDDIVAFMGRKYPKASNSLEPPFERAFKANAEKAEKLLGAKWKPMEEMIGSVLDQQLAFEKASKV</sequence>
<dbReference type="PANTHER" id="PTHR10366:SF812">
    <property type="entry name" value="VPS9 DOMAIN-CONTAINING PROTEIN"/>
    <property type="match status" value="1"/>
</dbReference>
<dbReference type="EMBL" id="KQ947414">
    <property type="protein sequence ID" value="KUJ17794.1"/>
    <property type="molecule type" value="Genomic_DNA"/>
</dbReference>
<dbReference type="AlphaFoldDB" id="A0A194XCA5"/>
<keyword evidence="1" id="KW-0560">Oxidoreductase</keyword>
<organism evidence="4 5">
    <name type="scientific">Mollisia scopiformis</name>
    <name type="common">Conifer needle endophyte fungus</name>
    <name type="synonym">Phialocephala scopiformis</name>
    <dbReference type="NCBI Taxonomy" id="149040"/>
    <lineage>
        <taxon>Eukaryota</taxon>
        <taxon>Fungi</taxon>
        <taxon>Dikarya</taxon>
        <taxon>Ascomycota</taxon>
        <taxon>Pezizomycotina</taxon>
        <taxon>Leotiomycetes</taxon>
        <taxon>Helotiales</taxon>
        <taxon>Mollisiaceae</taxon>
        <taxon>Mollisia</taxon>
    </lineage>
</organism>
<dbReference type="InterPro" id="IPR036291">
    <property type="entry name" value="NAD(P)-bd_dom_sf"/>
</dbReference>
<dbReference type="KEGG" id="psco:LY89DRAFT_781921"/>
<dbReference type="OrthoDB" id="2735536at2759"/>
<dbReference type="GeneID" id="28832255"/>
<dbReference type="Pfam" id="PF01370">
    <property type="entry name" value="Epimerase"/>
    <property type="match status" value="1"/>
</dbReference>
<accession>A0A194XCA5</accession>
<evidence type="ECO:0000256" key="1">
    <source>
        <dbReference type="ARBA" id="ARBA00023002"/>
    </source>
</evidence>
<protein>
    <submittedName>
        <fullName evidence="4">NAD(P)-binding protein</fullName>
    </submittedName>
</protein>
<dbReference type="InterPro" id="IPR050425">
    <property type="entry name" value="NAD(P)_dehydrat-like"/>
</dbReference>